<dbReference type="OrthoDB" id="4697614at2"/>
<dbReference type="EMBL" id="RQYT01000014">
    <property type="protein sequence ID" value="RRD49639.1"/>
    <property type="molecule type" value="Genomic_DNA"/>
</dbReference>
<evidence type="ECO:0000313" key="3">
    <source>
        <dbReference type="EMBL" id="RRD49639.1"/>
    </source>
</evidence>
<accession>A0A3P1WSN5</accession>
<evidence type="ECO:0000256" key="2">
    <source>
        <dbReference type="PIRSR" id="PIRSR613078-2"/>
    </source>
</evidence>
<dbReference type="RefSeq" id="WP_125227898.1">
    <property type="nucleotide sequence ID" value="NZ_RQYT01000014.1"/>
</dbReference>
<feature type="active site" description="Tele-phosphohistidine intermediate" evidence="1">
    <location>
        <position position="11"/>
    </location>
</feature>
<dbReference type="Gene3D" id="3.40.50.1240">
    <property type="entry name" value="Phosphoglycerate mutase-like"/>
    <property type="match status" value="1"/>
</dbReference>
<comment type="caution">
    <text evidence="3">The sequence shown here is derived from an EMBL/GenBank/DDBJ whole genome shotgun (WGS) entry which is preliminary data.</text>
</comment>
<dbReference type="Pfam" id="PF00300">
    <property type="entry name" value="His_Phos_1"/>
    <property type="match status" value="1"/>
</dbReference>
<dbReference type="InterPro" id="IPR013078">
    <property type="entry name" value="His_Pase_superF_clade-1"/>
</dbReference>
<sequence>MTHTRIVLLRHGRTEWNGDGRLQGQADIALDDTGLAQADRAADYFRDWHFDACYTSDLGRARVTAERVCAPHGIVPVLDERLREINVGSWSGKTAAEVALEFPDFIDLYTRGVDFRRSETGETLAEMTNRVVPAILEAADRHPGGQVLIVSHGLLISTVVQAIVGLPDSVVLAIPGNVCYSTLGIAGQRRWVITHNAPTAASNVGLPPAM</sequence>
<evidence type="ECO:0000256" key="1">
    <source>
        <dbReference type="PIRSR" id="PIRSR613078-1"/>
    </source>
</evidence>
<dbReference type="InterPro" id="IPR029033">
    <property type="entry name" value="His_PPase_superfam"/>
</dbReference>
<dbReference type="PANTHER" id="PTHR48100:SF1">
    <property type="entry name" value="HISTIDINE PHOSPHATASE FAMILY PROTEIN-RELATED"/>
    <property type="match status" value="1"/>
</dbReference>
<dbReference type="GO" id="GO:0016791">
    <property type="term" value="F:phosphatase activity"/>
    <property type="evidence" value="ECO:0007669"/>
    <property type="project" value="TreeGrafter"/>
</dbReference>
<dbReference type="CDD" id="cd07067">
    <property type="entry name" value="HP_PGM_like"/>
    <property type="match status" value="1"/>
</dbReference>
<dbReference type="Proteomes" id="UP000280935">
    <property type="component" value="Unassembled WGS sequence"/>
</dbReference>
<dbReference type="PANTHER" id="PTHR48100">
    <property type="entry name" value="BROAD-SPECIFICITY PHOSPHATASE YOR283W-RELATED"/>
    <property type="match status" value="1"/>
</dbReference>
<feature type="binding site" evidence="2">
    <location>
        <begin position="10"/>
        <end position="17"/>
    </location>
    <ligand>
        <name>substrate</name>
    </ligand>
</feature>
<feature type="binding site" evidence="2">
    <location>
        <position position="60"/>
    </location>
    <ligand>
        <name>substrate</name>
    </ligand>
</feature>
<dbReference type="SMART" id="SM00855">
    <property type="entry name" value="PGAM"/>
    <property type="match status" value="1"/>
</dbReference>
<dbReference type="AlphaFoldDB" id="A0A3P1WSN5"/>
<evidence type="ECO:0000313" key="4">
    <source>
        <dbReference type="Proteomes" id="UP000280935"/>
    </source>
</evidence>
<name>A0A3P1WSN5_9ACTN</name>
<feature type="active site" description="Proton donor/acceptor" evidence="1">
    <location>
        <position position="84"/>
    </location>
</feature>
<reference evidence="3 4" key="1">
    <citation type="submission" date="2018-11" db="EMBL/GenBank/DDBJ databases">
        <title>Genomes From Bacteria Associated with the Canine Oral Cavity: a Test Case for Automated Genome-Based Taxonomic Assignment.</title>
        <authorList>
            <person name="Coil D.A."/>
            <person name="Jospin G."/>
            <person name="Darling A.E."/>
            <person name="Wallis C."/>
            <person name="Davis I.J."/>
            <person name="Harris S."/>
            <person name="Eisen J.A."/>
            <person name="Holcombe L.J."/>
            <person name="O'Flynn C."/>
        </authorList>
    </citation>
    <scope>NUCLEOTIDE SEQUENCE [LARGE SCALE GENOMIC DNA]</scope>
    <source>
        <strain evidence="3 4">OH2822_COT-296</strain>
    </source>
</reference>
<organism evidence="3 4">
    <name type="scientific">Arachnia propionica</name>
    <dbReference type="NCBI Taxonomy" id="1750"/>
    <lineage>
        <taxon>Bacteria</taxon>
        <taxon>Bacillati</taxon>
        <taxon>Actinomycetota</taxon>
        <taxon>Actinomycetes</taxon>
        <taxon>Propionibacteriales</taxon>
        <taxon>Propionibacteriaceae</taxon>
        <taxon>Arachnia</taxon>
    </lineage>
</organism>
<dbReference type="SUPFAM" id="SSF53254">
    <property type="entry name" value="Phosphoglycerate mutase-like"/>
    <property type="match status" value="1"/>
</dbReference>
<dbReference type="GO" id="GO:0005737">
    <property type="term" value="C:cytoplasm"/>
    <property type="evidence" value="ECO:0007669"/>
    <property type="project" value="TreeGrafter"/>
</dbReference>
<protein>
    <submittedName>
        <fullName evidence="3">Histidine phosphatase family protein</fullName>
    </submittedName>
</protein>
<proteinExistence type="predicted"/>
<gene>
    <name evidence="3" type="ORF">EII35_07785</name>
</gene>
<dbReference type="InterPro" id="IPR050275">
    <property type="entry name" value="PGM_Phosphatase"/>
</dbReference>